<dbReference type="Gene3D" id="1.10.10.1020">
    <property type="entry name" value="RecBCD complex, subunit RecD, N-terminal domain"/>
    <property type="match status" value="1"/>
</dbReference>
<dbReference type="InterPro" id="IPR027785">
    <property type="entry name" value="UvrD-like_helicase_C"/>
</dbReference>
<evidence type="ECO:0000256" key="4">
    <source>
        <dbReference type="ARBA" id="ARBA00022801"/>
    </source>
</evidence>
<evidence type="ECO:0000256" key="3">
    <source>
        <dbReference type="ARBA" id="ARBA00022763"/>
    </source>
</evidence>
<comment type="catalytic activity">
    <reaction evidence="11">
        <text>ATP + H2O = ADP + phosphate + H(+)</text>
        <dbReference type="Rhea" id="RHEA:13065"/>
        <dbReference type="ChEBI" id="CHEBI:15377"/>
        <dbReference type="ChEBI" id="CHEBI:15378"/>
        <dbReference type="ChEBI" id="CHEBI:30616"/>
        <dbReference type="ChEBI" id="CHEBI:43474"/>
        <dbReference type="ChEBI" id="CHEBI:456216"/>
        <dbReference type="EC" id="5.6.2.3"/>
    </reaction>
</comment>
<keyword evidence="1 11" id="KW-0540">Nuclease</keyword>
<protein>
    <recommendedName>
        <fullName evidence="11">RecBCD enzyme subunit RecD</fullName>
        <ecNumber evidence="11">5.6.2.3</ecNumber>
    </recommendedName>
    <alternativeName>
        <fullName evidence="11">DNA 5'-3' helicase subunit RecD</fullName>
    </alternativeName>
    <alternativeName>
        <fullName evidence="11">Exonuclease V subunit RecD</fullName>
        <shortName evidence="11">ExoV subunit RecD</shortName>
    </alternativeName>
    <alternativeName>
        <fullName evidence="11">Helicase/nuclease RecBCD subunit RecD</fullName>
    </alternativeName>
</protein>
<dbReference type="GO" id="GO:0000724">
    <property type="term" value="P:double-strand break repair via homologous recombination"/>
    <property type="evidence" value="ECO:0007669"/>
    <property type="project" value="UniProtKB-UniRule"/>
</dbReference>
<dbReference type="PANTHER" id="PTHR43788:SF6">
    <property type="entry name" value="DNA HELICASE B"/>
    <property type="match status" value="1"/>
</dbReference>
<dbReference type="CDD" id="cd17933">
    <property type="entry name" value="DEXSc_RecD-like"/>
    <property type="match status" value="1"/>
</dbReference>
<keyword evidence="15" id="KW-1185">Reference proteome</keyword>
<comment type="subunit">
    <text evidence="11">Heterotrimer of RecB, RecC and RecD. All subunits contribute to DNA-binding.</text>
</comment>
<dbReference type="Gene3D" id="3.40.50.300">
    <property type="entry name" value="P-loop containing nucleotide triphosphate hydrolases"/>
    <property type="match status" value="3"/>
</dbReference>
<dbReference type="Proteomes" id="UP000254649">
    <property type="component" value="Unassembled WGS sequence"/>
</dbReference>
<dbReference type="GO" id="GO:0009338">
    <property type="term" value="C:exodeoxyribonuclease V complex"/>
    <property type="evidence" value="ECO:0007669"/>
    <property type="project" value="InterPro"/>
</dbReference>
<reference evidence="14 15" key="1">
    <citation type="submission" date="2018-06" db="EMBL/GenBank/DDBJ databases">
        <authorList>
            <consortium name="Pathogen Informatics"/>
            <person name="Doyle S."/>
        </authorList>
    </citation>
    <scope>NUCLEOTIDE SEQUENCE [LARGE SCALE GENOMIC DNA]</scope>
    <source>
        <strain evidence="14 15">NCTC10801</strain>
    </source>
</reference>
<comment type="miscellaneous">
    <text evidence="11">In the RecBCD complex, RecB has a slow 3'-5' helicase, an exonuclease activity and loads RecA onto ssDNA, RecD has a fast 5'-3' helicase activity, while RecC stimulates the ATPase and processivity of the RecB helicase and contributes to recognition of the Chi site.</text>
</comment>
<dbReference type="Pfam" id="PF13538">
    <property type="entry name" value="UvrD_C_2"/>
    <property type="match status" value="1"/>
</dbReference>
<evidence type="ECO:0000256" key="9">
    <source>
        <dbReference type="ARBA" id="ARBA00023204"/>
    </source>
</evidence>
<dbReference type="EMBL" id="UFRQ01000003">
    <property type="protein sequence ID" value="SUT92300.1"/>
    <property type="molecule type" value="Genomic_DNA"/>
</dbReference>
<evidence type="ECO:0000259" key="13">
    <source>
        <dbReference type="Pfam" id="PF21185"/>
    </source>
</evidence>
<feature type="domain" description="RecBCD enzyme subunit RecD N-terminal" evidence="13">
    <location>
        <begin position="12"/>
        <end position="129"/>
    </location>
</feature>
<dbReference type="GO" id="GO:0005524">
    <property type="term" value="F:ATP binding"/>
    <property type="evidence" value="ECO:0007669"/>
    <property type="project" value="UniProtKB-UniRule"/>
</dbReference>
<evidence type="ECO:0000256" key="11">
    <source>
        <dbReference type="HAMAP-Rule" id="MF_01487"/>
    </source>
</evidence>
<evidence type="ECO:0000256" key="8">
    <source>
        <dbReference type="ARBA" id="ARBA00023125"/>
    </source>
</evidence>
<evidence type="ECO:0000313" key="14">
    <source>
        <dbReference type="EMBL" id="SUT92300.1"/>
    </source>
</evidence>
<keyword evidence="3 11" id="KW-0227">DNA damage</keyword>
<keyword evidence="8 11" id="KW-0238">DNA-binding</keyword>
<dbReference type="GO" id="GO:0008854">
    <property type="term" value="F:exodeoxyribonuclease V activity"/>
    <property type="evidence" value="ECO:0007669"/>
    <property type="project" value="InterPro"/>
</dbReference>
<feature type="domain" description="UvrD-like helicase C-terminal" evidence="12">
    <location>
        <begin position="563"/>
        <end position="609"/>
    </location>
</feature>
<dbReference type="Pfam" id="PF13245">
    <property type="entry name" value="AAA_19"/>
    <property type="match status" value="1"/>
</dbReference>
<evidence type="ECO:0000256" key="2">
    <source>
        <dbReference type="ARBA" id="ARBA00022741"/>
    </source>
</evidence>
<dbReference type="CDD" id="cd18809">
    <property type="entry name" value="SF1_C_RecD"/>
    <property type="match status" value="1"/>
</dbReference>
<dbReference type="InterPro" id="IPR006344">
    <property type="entry name" value="RecD"/>
</dbReference>
<dbReference type="EC" id="5.6.2.3" evidence="11"/>
<dbReference type="SUPFAM" id="SSF52540">
    <property type="entry name" value="P-loop containing nucleoside triphosphate hydrolases"/>
    <property type="match status" value="2"/>
</dbReference>
<dbReference type="HAMAP" id="MF_01487">
    <property type="entry name" value="RecD"/>
    <property type="match status" value="1"/>
</dbReference>
<dbReference type="InterPro" id="IPR041851">
    <property type="entry name" value="RecD_N_sf"/>
</dbReference>
<proteinExistence type="inferred from homology"/>
<keyword evidence="6 11" id="KW-0269">Exonuclease</keyword>
<comment type="function">
    <text evidence="11">A helicase/nuclease that prepares dsDNA breaks (DSB) for recombinational DNA repair. Binds to DSBs and unwinds DNA via a highly rapid and processive ATP-dependent bidirectional helicase activity. Unwinds dsDNA until it encounters a Chi (crossover hotspot instigator) sequence from the 3' direction. Cuts ssDNA a few nucleotides 3' to the Chi site. The properties and activities of the enzyme are changed at Chi. The Chi-altered holoenzyme produces a long 3'-ssDNA overhang and facilitates RecA-binding to the ssDNA for homologous DNA recombination and repair. Holoenzyme degrades any linearized DNA that is unable to undergo homologous recombination. In the holoenzyme this subunit has ssDNA-dependent ATPase and 5'-3' helicase activity. When added to pre-assembled RecBC greatly stimulates nuclease activity and augments holoenzyme processivity. Negatively regulates the RecA-loading ability of RecBCD.</text>
</comment>
<dbReference type="GO" id="GO:0016887">
    <property type="term" value="F:ATP hydrolysis activity"/>
    <property type="evidence" value="ECO:0007669"/>
    <property type="project" value="RHEA"/>
</dbReference>
<keyword evidence="2 11" id="KW-0547">Nucleotide-binding</keyword>
<evidence type="ECO:0000256" key="1">
    <source>
        <dbReference type="ARBA" id="ARBA00022722"/>
    </source>
</evidence>
<dbReference type="NCBIfam" id="TIGR01447">
    <property type="entry name" value="recD"/>
    <property type="match status" value="1"/>
</dbReference>
<organism evidence="14 15">
    <name type="scientific">[Actinobacillus] rossii</name>
    <dbReference type="NCBI Taxonomy" id="123820"/>
    <lineage>
        <taxon>Bacteria</taxon>
        <taxon>Pseudomonadati</taxon>
        <taxon>Pseudomonadota</taxon>
        <taxon>Gammaproteobacteria</taxon>
        <taxon>Pasteurellales</taxon>
        <taxon>Pasteurellaceae</taxon>
    </lineage>
</organism>
<name>A0A380TV62_9PAST</name>
<dbReference type="PANTHER" id="PTHR43788">
    <property type="entry name" value="DNA2/NAM7 HELICASE FAMILY MEMBER"/>
    <property type="match status" value="1"/>
</dbReference>
<sequence>MLNILSKLRHLNVISAADYYFAKFIHDKQQNQYYSELEQDVVLLVAAVCHQSYLQGNTCIRLTEDLLRNPFVLAERYSHETQLILSEIQIKFTSLKIEQNKNMLCEHIAFTTTPKSNEAPFVIQGETIYLYRAWQDEQMVVNYLKSAVKKSQFSVPMDSTREILARYFAPRHGIDWQKIAVATALIQPFTLISGGPGTGKTYTVARLLAVIQELQLQQNLPLLRIRLAAPTGKAAARLKESINNSLSQMALPKELEGRIATDSTTIHRLLGVRPFEDTVRFNEQNPLPLDLLIVDEASMIDLSMMAKLLRALPEQARLILLGDKDQLASVEAGAILAELGEFLKEDYSAEFANTLKLMTDETVPISMHTSTIRQSFALLTESTRFDDTSPVGRVAKAINEMQAEQSWSILSTEIPLVEYESQHQLNETDYRQQYIQKILQSAVENYAKYLAEIPNTIPTNEQLEKVFAAFNSVRYLTALRAGDFGVENLNEKIAQALCAKGKVQFKHSRDWFVGKPIMIIQNDVNVGLLNGDIGLYLGNRVYFESEQGYKSLSINRIPAHELAFAMTIHKSQGSEFGLTVVILPPEPAPILTKELLYTAVTRAKPNLMVYGRKSIWESAVRNPVKRLSGIFNSLSD</sequence>
<evidence type="ECO:0000313" key="15">
    <source>
        <dbReference type="Proteomes" id="UP000254649"/>
    </source>
</evidence>
<keyword evidence="5 11" id="KW-0347">Helicase</keyword>
<keyword evidence="7 11" id="KW-0067">ATP-binding</keyword>
<dbReference type="InterPro" id="IPR027417">
    <property type="entry name" value="P-loop_NTPase"/>
</dbReference>
<keyword evidence="9 11" id="KW-0234">DNA repair</keyword>
<feature type="binding site" evidence="11">
    <location>
        <begin position="194"/>
        <end position="201"/>
    </location>
    <ligand>
        <name>ATP</name>
        <dbReference type="ChEBI" id="CHEBI:30616"/>
    </ligand>
</feature>
<dbReference type="InterPro" id="IPR049550">
    <property type="entry name" value="RecD_N"/>
</dbReference>
<evidence type="ECO:0000256" key="10">
    <source>
        <dbReference type="ARBA" id="ARBA00023235"/>
    </source>
</evidence>
<dbReference type="AlphaFoldDB" id="A0A380TV62"/>
<keyword evidence="4 11" id="KW-0378">Hydrolase</keyword>
<dbReference type="InterPro" id="IPR050534">
    <property type="entry name" value="Coronavir_polyprotein_1ab"/>
</dbReference>
<dbReference type="GO" id="GO:0017116">
    <property type="term" value="F:single-stranded DNA helicase activity"/>
    <property type="evidence" value="ECO:0007669"/>
    <property type="project" value="TreeGrafter"/>
</dbReference>
<keyword evidence="10 11" id="KW-0413">Isomerase</keyword>
<evidence type="ECO:0000259" key="12">
    <source>
        <dbReference type="Pfam" id="PF13538"/>
    </source>
</evidence>
<comment type="similarity">
    <text evidence="11">Belongs to the RecD family.</text>
</comment>
<evidence type="ECO:0000256" key="5">
    <source>
        <dbReference type="ARBA" id="ARBA00022806"/>
    </source>
</evidence>
<evidence type="ECO:0000256" key="6">
    <source>
        <dbReference type="ARBA" id="ARBA00022839"/>
    </source>
</evidence>
<gene>
    <name evidence="11 14" type="primary">recD</name>
    <name evidence="14" type="ORF">NCTC10801_01654</name>
</gene>
<dbReference type="OrthoDB" id="9803432at2"/>
<accession>A0A380TV62</accession>
<dbReference type="Pfam" id="PF21185">
    <property type="entry name" value="RecD_N"/>
    <property type="match status" value="1"/>
</dbReference>
<dbReference type="GO" id="GO:0043139">
    <property type="term" value="F:5'-3' DNA helicase activity"/>
    <property type="evidence" value="ECO:0007669"/>
    <property type="project" value="UniProtKB-UniRule"/>
</dbReference>
<evidence type="ECO:0000256" key="7">
    <source>
        <dbReference type="ARBA" id="ARBA00022840"/>
    </source>
</evidence>
<dbReference type="GO" id="GO:0003677">
    <property type="term" value="F:DNA binding"/>
    <property type="evidence" value="ECO:0007669"/>
    <property type="project" value="UniProtKB-UniRule"/>
</dbReference>